<keyword evidence="2" id="KW-0663">Pyridoxal phosphate</keyword>
<evidence type="ECO:0000256" key="1">
    <source>
        <dbReference type="ARBA" id="ARBA00001933"/>
    </source>
</evidence>
<dbReference type="GO" id="GO:0030170">
    <property type="term" value="F:pyridoxal phosphate binding"/>
    <property type="evidence" value="ECO:0007669"/>
    <property type="project" value="TreeGrafter"/>
</dbReference>
<dbReference type="PANTHER" id="PTHR30511">
    <property type="entry name" value="ALANINE RACEMASE"/>
    <property type="match status" value="1"/>
</dbReference>
<sequence>MHRSTYAEISLENIQHNILFMRSRLKPETKYLAVVKANAYGHGMEQVAKAALDCGAEFLAVAYAEEGVRLRNAGFKAPVLLLGATDEEHMNIVIERDLIPTVFSLETLSGFQNHAKALRKTCHIHIKVDTGMNRLGFSSENEFVKALELLKECPNVVFDGLFTHFAVSELPDPSFTLGQSERFRKYAELAHEHGFFPILHASNSAAAIHLPETQFDMVRGGIAMYGCHPAGHAVAGVDLRPVMRWHTAITHIKTIGPNEGVSYGLKFVSPCEMRIGTLAVGYGDGYKRCLSGKADVLVRGKRARQIGTICMDQMMIDLSNVPDAEVDDDVILIGSQGSEEITADELAEKAGTISYEILLSVSDRVPRFYE</sequence>
<dbReference type="SUPFAM" id="SSF51419">
    <property type="entry name" value="PLP-binding barrel"/>
    <property type="match status" value="1"/>
</dbReference>
<dbReference type="GO" id="GO:0008784">
    <property type="term" value="F:alanine racemase activity"/>
    <property type="evidence" value="ECO:0007669"/>
    <property type="project" value="UniProtKB-EC"/>
</dbReference>
<dbReference type="CDD" id="cd00430">
    <property type="entry name" value="PLPDE_III_AR"/>
    <property type="match status" value="1"/>
</dbReference>
<feature type="domain" description="Alanine racemase C-terminal" evidence="4">
    <location>
        <begin position="242"/>
        <end position="370"/>
    </location>
</feature>
<dbReference type="SUPFAM" id="SSF50621">
    <property type="entry name" value="Alanine racemase C-terminal domain-like"/>
    <property type="match status" value="1"/>
</dbReference>
<organism evidence="5">
    <name type="scientific">bioreactor metagenome</name>
    <dbReference type="NCBI Taxonomy" id="1076179"/>
    <lineage>
        <taxon>unclassified sequences</taxon>
        <taxon>metagenomes</taxon>
        <taxon>ecological metagenomes</taxon>
    </lineage>
</organism>
<proteinExistence type="inferred from homology"/>
<evidence type="ECO:0000259" key="4">
    <source>
        <dbReference type="SMART" id="SM01005"/>
    </source>
</evidence>
<gene>
    <name evidence="5" type="primary">alr_2</name>
    <name evidence="5" type="ORF">SDC9_53790</name>
</gene>
<keyword evidence="3 5" id="KW-0413">Isomerase</keyword>
<comment type="caution">
    <text evidence="5">The sequence shown here is derived from an EMBL/GenBank/DDBJ whole genome shotgun (WGS) entry which is preliminary data.</text>
</comment>
<dbReference type="NCBIfam" id="TIGR00492">
    <property type="entry name" value="alr"/>
    <property type="match status" value="1"/>
</dbReference>
<evidence type="ECO:0000256" key="3">
    <source>
        <dbReference type="ARBA" id="ARBA00023235"/>
    </source>
</evidence>
<comment type="cofactor">
    <cofactor evidence="1">
        <name>pyridoxal 5'-phosphate</name>
        <dbReference type="ChEBI" id="CHEBI:597326"/>
    </cofactor>
</comment>
<dbReference type="Pfam" id="PF00842">
    <property type="entry name" value="Ala_racemase_C"/>
    <property type="match status" value="1"/>
</dbReference>
<dbReference type="GO" id="GO:0030632">
    <property type="term" value="P:D-alanine biosynthetic process"/>
    <property type="evidence" value="ECO:0007669"/>
    <property type="project" value="TreeGrafter"/>
</dbReference>
<dbReference type="PANTHER" id="PTHR30511:SF0">
    <property type="entry name" value="ALANINE RACEMASE, CATABOLIC-RELATED"/>
    <property type="match status" value="1"/>
</dbReference>
<dbReference type="PROSITE" id="PS00395">
    <property type="entry name" value="ALANINE_RACEMASE"/>
    <property type="match status" value="1"/>
</dbReference>
<protein>
    <submittedName>
        <fullName evidence="5">Alanine racemase</fullName>
        <ecNumber evidence="5">5.1.1.1</ecNumber>
    </submittedName>
</protein>
<dbReference type="EMBL" id="VSSQ01001340">
    <property type="protein sequence ID" value="MPM07484.1"/>
    <property type="molecule type" value="Genomic_DNA"/>
</dbReference>
<dbReference type="HAMAP" id="MF_01201">
    <property type="entry name" value="Ala_racemase"/>
    <property type="match status" value="1"/>
</dbReference>
<dbReference type="GO" id="GO:0005829">
    <property type="term" value="C:cytosol"/>
    <property type="evidence" value="ECO:0007669"/>
    <property type="project" value="TreeGrafter"/>
</dbReference>
<dbReference type="Gene3D" id="2.40.37.10">
    <property type="entry name" value="Lyase, Ornithine Decarboxylase, Chain A, domain 1"/>
    <property type="match status" value="1"/>
</dbReference>
<dbReference type="InterPro" id="IPR020622">
    <property type="entry name" value="Ala_racemase_pyridoxalP-BS"/>
</dbReference>
<dbReference type="EC" id="5.1.1.1" evidence="5"/>
<dbReference type="PRINTS" id="PR00992">
    <property type="entry name" value="ALARACEMASE"/>
</dbReference>
<reference evidence="5" key="1">
    <citation type="submission" date="2019-08" db="EMBL/GenBank/DDBJ databases">
        <authorList>
            <person name="Kucharzyk K."/>
            <person name="Murdoch R.W."/>
            <person name="Higgins S."/>
            <person name="Loffler F."/>
        </authorList>
    </citation>
    <scope>NUCLEOTIDE SEQUENCE</scope>
</reference>
<accession>A0A644WZX5</accession>
<name>A0A644WZX5_9ZZZZ</name>
<dbReference type="FunFam" id="3.20.20.10:FF:000002">
    <property type="entry name" value="Alanine racemase"/>
    <property type="match status" value="1"/>
</dbReference>
<dbReference type="Gene3D" id="3.20.20.10">
    <property type="entry name" value="Alanine racemase"/>
    <property type="match status" value="1"/>
</dbReference>
<dbReference type="Pfam" id="PF01168">
    <property type="entry name" value="Ala_racemase_N"/>
    <property type="match status" value="1"/>
</dbReference>
<evidence type="ECO:0000256" key="2">
    <source>
        <dbReference type="ARBA" id="ARBA00022898"/>
    </source>
</evidence>
<dbReference type="InterPro" id="IPR009006">
    <property type="entry name" value="Ala_racemase/Decarboxylase_C"/>
</dbReference>
<dbReference type="AlphaFoldDB" id="A0A644WZX5"/>
<dbReference type="SMART" id="SM01005">
    <property type="entry name" value="Ala_racemase_C"/>
    <property type="match status" value="1"/>
</dbReference>
<dbReference type="InterPro" id="IPR000821">
    <property type="entry name" value="Ala_racemase"/>
</dbReference>
<dbReference type="InterPro" id="IPR001608">
    <property type="entry name" value="Ala_racemase_N"/>
</dbReference>
<evidence type="ECO:0000313" key="5">
    <source>
        <dbReference type="EMBL" id="MPM07484.1"/>
    </source>
</evidence>
<dbReference type="InterPro" id="IPR029066">
    <property type="entry name" value="PLP-binding_barrel"/>
</dbReference>
<dbReference type="InterPro" id="IPR011079">
    <property type="entry name" value="Ala_racemase_C"/>
</dbReference>